<keyword evidence="4" id="KW-0408">Iron</keyword>
<dbReference type="FunFam" id="3.40.50.300:FF:001119">
    <property type="entry name" value="Iron-sulfur cluster carrier protein"/>
    <property type="match status" value="1"/>
</dbReference>
<feature type="region of interest" description="Disordered" evidence="6">
    <location>
        <begin position="349"/>
        <end position="370"/>
    </location>
</feature>
<dbReference type="GO" id="GO:0005524">
    <property type="term" value="F:ATP binding"/>
    <property type="evidence" value="ECO:0007669"/>
    <property type="project" value="UniProtKB-KW"/>
</dbReference>
<dbReference type="AlphaFoldDB" id="A0A3B1CI57"/>
<sequence length="370" mass="39019">MDKRESIFEALKQVLYPGFSKDIVTFGAVEDVDVTPSAISVKLKTISADEAVLNAMTEQIRKAVAPHAGNAEIHVFYGGAPHEGTPAESDNGTPFVKGALPGVKRIVPVISGKGGVGKSTVAVNLASALLRSGKKVGLLDLDIFGPSVHVMLGIKQRLTAEDSQIIPAQADGLKVISIGMAVDDDEALILRGPMVMKVLNQLIDQVKWGELDYLIVDMPPGTGDVPLSLTQKLSITGAIVVTTPQDISLIDVRRGVTMLQQVNAHVLGIVENMSHYVCENCGDTAHIFGKGGGQKEAERIGADLLAQIPLVKSICENADKGSPIVDPEKSPELAKIFAELAQVVAKKCDEAPGPVPMEEDHSAHTHSGGG</sequence>
<dbReference type="Gene3D" id="3.40.50.300">
    <property type="entry name" value="P-loop containing nucleotide triphosphate hydrolases"/>
    <property type="match status" value="1"/>
</dbReference>
<dbReference type="InterPro" id="IPR019591">
    <property type="entry name" value="Mrp/NBP35_ATP-bd"/>
</dbReference>
<dbReference type="InterPro" id="IPR033756">
    <property type="entry name" value="YlxH/NBP35"/>
</dbReference>
<evidence type="ECO:0000256" key="6">
    <source>
        <dbReference type="SAM" id="MobiDB-lite"/>
    </source>
</evidence>
<evidence type="ECO:0000259" key="7">
    <source>
        <dbReference type="Pfam" id="PF01883"/>
    </source>
</evidence>
<proteinExistence type="inferred from homology"/>
<dbReference type="EMBL" id="UOGC01000165">
    <property type="protein sequence ID" value="VAX24453.1"/>
    <property type="molecule type" value="Genomic_DNA"/>
</dbReference>
<dbReference type="InterPro" id="IPR002744">
    <property type="entry name" value="MIP18-like"/>
</dbReference>
<keyword evidence="5" id="KW-0411">Iron-sulfur</keyword>
<dbReference type="InterPro" id="IPR027417">
    <property type="entry name" value="P-loop_NTPase"/>
</dbReference>
<evidence type="ECO:0000256" key="2">
    <source>
        <dbReference type="ARBA" id="ARBA00022741"/>
    </source>
</evidence>
<accession>A0A3B1CI57</accession>
<dbReference type="GO" id="GO:0140663">
    <property type="term" value="F:ATP-dependent FeS chaperone activity"/>
    <property type="evidence" value="ECO:0007669"/>
    <property type="project" value="InterPro"/>
</dbReference>
<dbReference type="GO" id="GO:0051539">
    <property type="term" value="F:4 iron, 4 sulfur cluster binding"/>
    <property type="evidence" value="ECO:0007669"/>
    <property type="project" value="TreeGrafter"/>
</dbReference>
<dbReference type="SUPFAM" id="SSF117916">
    <property type="entry name" value="Fe-S cluster assembly (FSCA) domain-like"/>
    <property type="match status" value="1"/>
</dbReference>
<protein>
    <submittedName>
        <fullName evidence="8">Scaffold protein for</fullName>
    </submittedName>
</protein>
<dbReference type="Pfam" id="PF10609">
    <property type="entry name" value="ParA"/>
    <property type="match status" value="1"/>
</dbReference>
<dbReference type="Gene3D" id="3.30.300.130">
    <property type="entry name" value="Fe-S cluster assembly (FSCA)"/>
    <property type="match status" value="1"/>
</dbReference>
<evidence type="ECO:0000256" key="5">
    <source>
        <dbReference type="ARBA" id="ARBA00023014"/>
    </source>
</evidence>
<dbReference type="GO" id="GO:0016226">
    <property type="term" value="P:iron-sulfur cluster assembly"/>
    <property type="evidence" value="ECO:0007669"/>
    <property type="project" value="InterPro"/>
</dbReference>
<dbReference type="HAMAP" id="MF_02040">
    <property type="entry name" value="Mrp_NBP35"/>
    <property type="match status" value="1"/>
</dbReference>
<keyword evidence="2" id="KW-0547">Nucleotide-binding</keyword>
<evidence type="ECO:0000256" key="4">
    <source>
        <dbReference type="ARBA" id="ARBA00023004"/>
    </source>
</evidence>
<dbReference type="PANTHER" id="PTHR42961">
    <property type="entry name" value="IRON-SULFUR PROTEIN NUBPL"/>
    <property type="match status" value="1"/>
</dbReference>
<organism evidence="8">
    <name type="scientific">hydrothermal vent metagenome</name>
    <dbReference type="NCBI Taxonomy" id="652676"/>
    <lineage>
        <taxon>unclassified sequences</taxon>
        <taxon>metagenomes</taxon>
        <taxon>ecological metagenomes</taxon>
    </lineage>
</organism>
<dbReference type="SUPFAM" id="SSF52540">
    <property type="entry name" value="P-loop containing nucleoside triphosphate hydrolases"/>
    <property type="match status" value="1"/>
</dbReference>
<name>A0A3B1CI57_9ZZZZ</name>
<keyword evidence="1" id="KW-0479">Metal-binding</keyword>
<keyword evidence="3" id="KW-0067">ATP-binding</keyword>
<evidence type="ECO:0000313" key="8">
    <source>
        <dbReference type="EMBL" id="VAX24453.1"/>
    </source>
</evidence>
<gene>
    <name evidence="8" type="ORF">MNBD_NITROSPINAE01-62</name>
</gene>
<dbReference type="PANTHER" id="PTHR42961:SF2">
    <property type="entry name" value="IRON-SULFUR PROTEIN NUBPL"/>
    <property type="match status" value="1"/>
</dbReference>
<dbReference type="PROSITE" id="PS01215">
    <property type="entry name" value="MRP"/>
    <property type="match status" value="1"/>
</dbReference>
<evidence type="ECO:0000256" key="1">
    <source>
        <dbReference type="ARBA" id="ARBA00022723"/>
    </source>
</evidence>
<dbReference type="GO" id="GO:0046872">
    <property type="term" value="F:metal ion binding"/>
    <property type="evidence" value="ECO:0007669"/>
    <property type="project" value="UniProtKB-KW"/>
</dbReference>
<feature type="domain" description="MIP18 family-like" evidence="7">
    <location>
        <begin position="5"/>
        <end position="75"/>
    </location>
</feature>
<dbReference type="CDD" id="cd02037">
    <property type="entry name" value="Mrp_NBP35"/>
    <property type="match status" value="1"/>
</dbReference>
<dbReference type="InterPro" id="IPR044304">
    <property type="entry name" value="NUBPL-like"/>
</dbReference>
<dbReference type="InterPro" id="IPR034904">
    <property type="entry name" value="FSCA_dom_sf"/>
</dbReference>
<dbReference type="Pfam" id="PF01883">
    <property type="entry name" value="FeS_assembly_P"/>
    <property type="match status" value="1"/>
</dbReference>
<dbReference type="InterPro" id="IPR000808">
    <property type="entry name" value="Mrp-like_CS"/>
</dbReference>
<evidence type="ECO:0000256" key="3">
    <source>
        <dbReference type="ARBA" id="ARBA00022840"/>
    </source>
</evidence>
<reference evidence="8" key="1">
    <citation type="submission" date="2018-06" db="EMBL/GenBank/DDBJ databases">
        <authorList>
            <person name="Zhirakovskaya E."/>
        </authorList>
    </citation>
    <scope>NUCLEOTIDE SEQUENCE</scope>
</reference>